<evidence type="ECO:0000259" key="2">
    <source>
        <dbReference type="PROSITE" id="PS50206"/>
    </source>
</evidence>
<dbReference type="GO" id="GO:0043828">
    <property type="term" value="F:tRNA 2-selenouridine synthase activity"/>
    <property type="evidence" value="ECO:0007669"/>
    <property type="project" value="InterPro"/>
</dbReference>
<comment type="caution">
    <text evidence="3">The sequence shown here is derived from an EMBL/GenBank/DDBJ whole genome shotgun (WGS) entry which is preliminary data.</text>
</comment>
<dbReference type="SMART" id="SM00450">
    <property type="entry name" value="RHOD"/>
    <property type="match status" value="1"/>
</dbReference>
<feature type="domain" description="Rhodanese" evidence="2">
    <location>
        <begin position="42"/>
        <end position="163"/>
    </location>
</feature>
<gene>
    <name evidence="3" type="ORF">DCF15_16550</name>
</gene>
<dbReference type="Pfam" id="PF00581">
    <property type="entry name" value="Rhodanese"/>
    <property type="match status" value="1"/>
</dbReference>
<dbReference type="InterPro" id="IPR058840">
    <property type="entry name" value="AAA_SelU"/>
</dbReference>
<dbReference type="PANTHER" id="PTHR30401:SF0">
    <property type="entry name" value="TRNA 2-SELENOURIDINE SYNTHASE"/>
    <property type="match status" value="1"/>
</dbReference>
<dbReference type="GO" id="GO:0002098">
    <property type="term" value="P:tRNA wobble uridine modification"/>
    <property type="evidence" value="ECO:0007669"/>
    <property type="project" value="InterPro"/>
</dbReference>
<dbReference type="Pfam" id="PF26341">
    <property type="entry name" value="AAA_SelU"/>
    <property type="match status" value="1"/>
</dbReference>
<protein>
    <submittedName>
        <fullName evidence="3">tRNA 2-selenouridine(34) synthase MnmH</fullName>
    </submittedName>
</protein>
<dbReference type="InterPro" id="IPR017582">
    <property type="entry name" value="SelU"/>
</dbReference>
<evidence type="ECO:0000313" key="3">
    <source>
        <dbReference type="EMBL" id="PZO49860.1"/>
    </source>
</evidence>
<evidence type="ECO:0000313" key="4">
    <source>
        <dbReference type="Proteomes" id="UP000249794"/>
    </source>
</evidence>
<dbReference type="InterPro" id="IPR036873">
    <property type="entry name" value="Rhodanese-like_dom_sf"/>
</dbReference>
<accession>A0A2W4WZB8</accession>
<dbReference type="PROSITE" id="PS50206">
    <property type="entry name" value="RHODANESE_3"/>
    <property type="match status" value="1"/>
</dbReference>
<reference evidence="3 4" key="2">
    <citation type="submission" date="2018-06" db="EMBL/GenBank/DDBJ databases">
        <title>Metagenomic assembly of (sub)arctic Cyanobacteria and their associated microbiome from non-axenic cultures.</title>
        <authorList>
            <person name="Baurain D."/>
        </authorList>
    </citation>
    <scope>NUCLEOTIDE SEQUENCE [LARGE SCALE GENOMIC DNA]</scope>
    <source>
        <strain evidence="3">ULC027bin1</strain>
    </source>
</reference>
<sequence>MRLRIDPSLRSNPLQLQGDQAPAIAQLLPVPQTLAVSIDEFLKAAGPILDVRSPSEYAQGHIPGAISFPLFSDDERAQVGICYKQQGRDQAVELGFEIAGPKFADFIRQAKGIAPDKKVRIHCWRGGMRSGAIAWTLDLAGFHTITLQGGYKAFRQWVRRTVATPQNIVLLGGMTGTAKTDILHALAQQGEQVLDLEGYASHRGSSFGGVCLPPQPSTEQFENWVAGAWHRFDSQRPIWIEAESRRIGTCRLPPELFEQMEAAFALEITRPIDERLALLVDIYGQADPTELIAATERIRKRLGGKRTQDAVALIQAGDLTAAFAILLTYYDRTYRYGLEQRTSFVPEIDVSGLSAEQAAERLRASLQDKK</sequence>
<dbReference type="Proteomes" id="UP000249794">
    <property type="component" value="Unassembled WGS sequence"/>
</dbReference>
<organism evidence="3 4">
    <name type="scientific">Phormidesmis priestleyi</name>
    <dbReference type="NCBI Taxonomy" id="268141"/>
    <lineage>
        <taxon>Bacteria</taxon>
        <taxon>Bacillati</taxon>
        <taxon>Cyanobacteriota</taxon>
        <taxon>Cyanophyceae</taxon>
        <taxon>Leptolyngbyales</taxon>
        <taxon>Leptolyngbyaceae</taxon>
        <taxon>Phormidesmis</taxon>
    </lineage>
</organism>
<dbReference type="PROSITE" id="PS00380">
    <property type="entry name" value="RHODANESE_1"/>
    <property type="match status" value="1"/>
</dbReference>
<dbReference type="InterPro" id="IPR001307">
    <property type="entry name" value="Thiosulphate_STrfase_CS"/>
</dbReference>
<dbReference type="NCBIfam" id="NF008752">
    <property type="entry name" value="PRK11784.1-4"/>
    <property type="match status" value="1"/>
</dbReference>
<reference evidence="4" key="1">
    <citation type="submission" date="2018-04" db="EMBL/GenBank/DDBJ databases">
        <authorList>
            <person name="Cornet L."/>
        </authorList>
    </citation>
    <scope>NUCLEOTIDE SEQUENCE [LARGE SCALE GENOMIC DNA]</scope>
</reference>
<dbReference type="EMBL" id="QBMP01000203">
    <property type="protein sequence ID" value="PZO49860.1"/>
    <property type="molecule type" value="Genomic_DNA"/>
</dbReference>
<dbReference type="AlphaFoldDB" id="A0A2W4WZB8"/>
<proteinExistence type="predicted"/>
<dbReference type="GO" id="GO:0004792">
    <property type="term" value="F:thiosulfate-cyanide sulfurtransferase activity"/>
    <property type="evidence" value="ECO:0007669"/>
    <property type="project" value="InterPro"/>
</dbReference>
<dbReference type="InterPro" id="IPR016130">
    <property type="entry name" value="Tyr_Pase_AS"/>
</dbReference>
<evidence type="ECO:0000256" key="1">
    <source>
        <dbReference type="ARBA" id="ARBA00023266"/>
    </source>
</evidence>
<dbReference type="PANTHER" id="PTHR30401">
    <property type="entry name" value="TRNA 2-SELENOURIDINE SYNTHASE"/>
    <property type="match status" value="1"/>
</dbReference>
<dbReference type="Gene3D" id="3.40.250.10">
    <property type="entry name" value="Rhodanese-like domain"/>
    <property type="match status" value="1"/>
</dbReference>
<dbReference type="PROSITE" id="PS00383">
    <property type="entry name" value="TYR_PHOSPHATASE_1"/>
    <property type="match status" value="1"/>
</dbReference>
<dbReference type="NCBIfam" id="NF008750">
    <property type="entry name" value="PRK11784.1-2"/>
    <property type="match status" value="1"/>
</dbReference>
<dbReference type="InterPro" id="IPR001763">
    <property type="entry name" value="Rhodanese-like_dom"/>
</dbReference>
<keyword evidence="1" id="KW-0711">Selenium</keyword>
<dbReference type="SUPFAM" id="SSF52821">
    <property type="entry name" value="Rhodanese/Cell cycle control phosphatase"/>
    <property type="match status" value="1"/>
</dbReference>
<dbReference type="NCBIfam" id="TIGR03167">
    <property type="entry name" value="tRNA_sel_U_synt"/>
    <property type="match status" value="1"/>
</dbReference>
<name>A0A2W4WZB8_9CYAN</name>